<comment type="caution">
    <text evidence="3">Lacks conserved residue(s) required for the propagation of feature annotation.</text>
</comment>
<dbReference type="Pfam" id="PF02545">
    <property type="entry name" value="Maf"/>
    <property type="match status" value="1"/>
</dbReference>
<dbReference type="SUPFAM" id="SSF52972">
    <property type="entry name" value="ITPase-like"/>
    <property type="match status" value="1"/>
</dbReference>
<dbReference type="CDD" id="cd00555">
    <property type="entry name" value="Maf"/>
    <property type="match status" value="1"/>
</dbReference>
<comment type="function">
    <text evidence="3">Nucleoside triphosphate pyrophosphatase that hydrolyzes dTTP and UTP. May have a dual role in cell division arrest and in preventing the incorporation of modified nucleotides into cellular nucleic acids.</text>
</comment>
<dbReference type="InterPro" id="IPR029001">
    <property type="entry name" value="ITPase-like_fam"/>
</dbReference>
<evidence type="ECO:0000256" key="3">
    <source>
        <dbReference type="HAMAP-Rule" id="MF_00528"/>
    </source>
</evidence>
<feature type="active site" description="Proton acceptor" evidence="3">
    <location>
        <position position="69"/>
    </location>
</feature>
<gene>
    <name evidence="4" type="ORF">GW534_03990</name>
</gene>
<keyword evidence="3" id="KW-0546">Nucleotide metabolism</keyword>
<comment type="catalytic activity">
    <reaction evidence="3">
        <text>dTTP + H2O = dTMP + diphosphate + H(+)</text>
        <dbReference type="Rhea" id="RHEA:28534"/>
        <dbReference type="ChEBI" id="CHEBI:15377"/>
        <dbReference type="ChEBI" id="CHEBI:15378"/>
        <dbReference type="ChEBI" id="CHEBI:33019"/>
        <dbReference type="ChEBI" id="CHEBI:37568"/>
        <dbReference type="ChEBI" id="CHEBI:63528"/>
        <dbReference type="EC" id="3.6.1.9"/>
    </reaction>
</comment>
<dbReference type="PANTHER" id="PTHR43213:SF5">
    <property type="entry name" value="BIFUNCTIONAL DTTP_UTP PYROPHOSPHATASE_METHYLTRANSFERASE PROTEIN-RELATED"/>
    <property type="match status" value="1"/>
</dbReference>
<comment type="caution">
    <text evidence="4">The sequence shown here is derived from an EMBL/GenBank/DDBJ whole genome shotgun (WGS) entry which is preliminary data.</text>
</comment>
<keyword evidence="5" id="KW-1185">Reference proteome</keyword>
<dbReference type="Proteomes" id="UP000743899">
    <property type="component" value="Unassembled WGS sequence"/>
</dbReference>
<keyword evidence="3" id="KW-0963">Cytoplasm</keyword>
<feature type="site" description="Important for substrate specificity" evidence="3">
    <location>
        <position position="152"/>
    </location>
</feature>
<keyword evidence="2 3" id="KW-0378">Hydrolase</keyword>
<organism evidence="4 5">
    <name type="scientific">Pallidibacillus pasinlerensis</name>
    <dbReference type="NCBI Taxonomy" id="2703818"/>
    <lineage>
        <taxon>Bacteria</taxon>
        <taxon>Bacillati</taxon>
        <taxon>Bacillota</taxon>
        <taxon>Bacilli</taxon>
        <taxon>Bacillales</taxon>
        <taxon>Bacillaceae</taxon>
        <taxon>Pallidibacillus</taxon>
    </lineage>
</organism>
<evidence type="ECO:0000313" key="4">
    <source>
        <dbReference type="EMBL" id="NCU16932.1"/>
    </source>
</evidence>
<comment type="subcellular location">
    <subcellularLocation>
        <location evidence="3">Cytoplasm</location>
    </subcellularLocation>
</comment>
<dbReference type="EMBL" id="JAACYS010000011">
    <property type="protein sequence ID" value="NCU16932.1"/>
    <property type="molecule type" value="Genomic_DNA"/>
</dbReference>
<protein>
    <recommendedName>
        <fullName evidence="3">dTTP/UTP pyrophosphatase</fullName>
        <shortName evidence="3">dTTPase/UTPase</shortName>
        <ecNumber evidence="3">3.6.1.9</ecNumber>
    </recommendedName>
    <alternativeName>
        <fullName evidence="3">Nucleoside triphosphate pyrophosphatase</fullName>
    </alternativeName>
    <alternativeName>
        <fullName evidence="3">Nucleotide pyrophosphatase</fullName>
        <shortName evidence="3">Nucleotide PPase</shortName>
    </alternativeName>
</protein>
<comment type="catalytic activity">
    <reaction evidence="3">
        <text>UTP + H2O = UMP + diphosphate + H(+)</text>
        <dbReference type="Rhea" id="RHEA:29395"/>
        <dbReference type="ChEBI" id="CHEBI:15377"/>
        <dbReference type="ChEBI" id="CHEBI:15378"/>
        <dbReference type="ChEBI" id="CHEBI:33019"/>
        <dbReference type="ChEBI" id="CHEBI:46398"/>
        <dbReference type="ChEBI" id="CHEBI:57865"/>
        <dbReference type="EC" id="3.6.1.9"/>
    </reaction>
</comment>
<evidence type="ECO:0000313" key="5">
    <source>
        <dbReference type="Proteomes" id="UP000743899"/>
    </source>
</evidence>
<proteinExistence type="inferred from homology"/>
<sequence length="205" mass="22971">MARLILASSSPRRKELLRQVQPHFDIITCEVGETVAETLTPEEQVMILAERKAEAVAKDNPDAYVIGADTLVFYHDEALGKPKTYDEAKQMLTTLSGNTHYVLTGTCVFHGNEKQIFYEKTEVTFWELTEKQIEDYIRTGEPFDKAGSYGIQGYGATLVKKIHGDYFSVVGLPIAKLYRTLTQMGFTFAINNIKDSSNLNTSSSK</sequence>
<comment type="similarity">
    <text evidence="3">Belongs to the Maf family. YhdE subfamily.</text>
</comment>
<dbReference type="RefSeq" id="WP_161919769.1">
    <property type="nucleotide sequence ID" value="NZ_JAACYS010000011.1"/>
</dbReference>
<dbReference type="InterPro" id="IPR003697">
    <property type="entry name" value="Maf-like"/>
</dbReference>
<comment type="cofactor">
    <cofactor evidence="1 3">
        <name>a divalent metal cation</name>
        <dbReference type="ChEBI" id="CHEBI:60240"/>
    </cofactor>
</comment>
<feature type="site" description="Important for substrate specificity" evidence="3">
    <location>
        <position position="12"/>
    </location>
</feature>
<evidence type="ECO:0000256" key="1">
    <source>
        <dbReference type="ARBA" id="ARBA00001968"/>
    </source>
</evidence>
<dbReference type="PANTHER" id="PTHR43213">
    <property type="entry name" value="BIFUNCTIONAL DTTP/UTP PYROPHOSPHATASE/METHYLTRANSFERASE PROTEIN-RELATED"/>
    <property type="match status" value="1"/>
</dbReference>
<dbReference type="NCBIfam" id="TIGR00172">
    <property type="entry name" value="maf"/>
    <property type="match status" value="1"/>
</dbReference>
<dbReference type="Gene3D" id="3.90.950.10">
    <property type="match status" value="1"/>
</dbReference>
<dbReference type="EC" id="3.6.1.9" evidence="3"/>
<dbReference type="PIRSF" id="PIRSF006305">
    <property type="entry name" value="Maf"/>
    <property type="match status" value="1"/>
</dbReference>
<accession>A0ABX0A0J7</accession>
<dbReference type="HAMAP" id="MF_00528">
    <property type="entry name" value="Maf"/>
    <property type="match status" value="1"/>
</dbReference>
<feature type="site" description="Important for substrate specificity" evidence="3">
    <location>
        <position position="70"/>
    </location>
</feature>
<evidence type="ECO:0000256" key="2">
    <source>
        <dbReference type="ARBA" id="ARBA00022801"/>
    </source>
</evidence>
<reference evidence="4 5" key="1">
    <citation type="submission" date="2020-01" db="EMBL/GenBank/DDBJ databases">
        <title>A novel Bacillus sp. from Pasinler.</title>
        <authorList>
            <person name="Adiguzel A."/>
            <person name="Ay H."/>
            <person name="Baltaci M.O."/>
        </authorList>
    </citation>
    <scope>NUCLEOTIDE SEQUENCE [LARGE SCALE GENOMIC DNA]</scope>
    <source>
        <strain evidence="4 5">P1</strain>
    </source>
</reference>
<name>A0ABX0A0J7_9BACI</name>